<dbReference type="GO" id="GO:0016878">
    <property type="term" value="F:acid-thiol ligase activity"/>
    <property type="evidence" value="ECO:0007669"/>
    <property type="project" value="TreeGrafter"/>
</dbReference>
<gene>
    <name evidence="4" type="ORF">FQ775_19530</name>
</gene>
<dbReference type="GO" id="GO:0016405">
    <property type="term" value="F:CoA-ligase activity"/>
    <property type="evidence" value="ECO:0007669"/>
    <property type="project" value="InterPro"/>
</dbReference>
<feature type="domain" description="AMP-dependent synthetase/ligase" evidence="2">
    <location>
        <begin position="47"/>
        <end position="408"/>
    </location>
</feature>
<dbReference type="InterPro" id="IPR042099">
    <property type="entry name" value="ANL_N_sf"/>
</dbReference>
<dbReference type="InterPro" id="IPR045851">
    <property type="entry name" value="AMP-bd_C_sf"/>
</dbReference>
<reference evidence="4" key="1">
    <citation type="submission" date="2020-04" db="EMBL/GenBank/DDBJ databases">
        <title>Nitratireductor sp. nov. isolated from mangrove soil.</title>
        <authorList>
            <person name="Ye Y."/>
        </authorList>
    </citation>
    <scope>NUCLEOTIDE SEQUENCE</scope>
    <source>
        <strain evidence="4">SY7</strain>
    </source>
</reference>
<feature type="domain" description="AMP-binding enzyme C-terminal" evidence="3">
    <location>
        <begin position="457"/>
        <end position="535"/>
    </location>
</feature>
<dbReference type="InterPro" id="IPR000873">
    <property type="entry name" value="AMP-dep_synth/lig_dom"/>
</dbReference>
<dbReference type="PANTHER" id="PTHR43352:SF1">
    <property type="entry name" value="ANTHRANILATE--COA LIGASE"/>
    <property type="match status" value="1"/>
</dbReference>
<dbReference type="Pfam" id="PF00501">
    <property type="entry name" value="AMP-binding"/>
    <property type="match status" value="1"/>
</dbReference>
<proteinExistence type="predicted"/>
<dbReference type="GO" id="GO:0044550">
    <property type="term" value="P:secondary metabolite biosynthetic process"/>
    <property type="evidence" value="ECO:0007669"/>
    <property type="project" value="TreeGrafter"/>
</dbReference>
<name>A0A5B8L3B0_9HYPH</name>
<dbReference type="NCBIfam" id="TIGR02262">
    <property type="entry name" value="benz_CoA_lig"/>
    <property type="match status" value="1"/>
</dbReference>
<dbReference type="RefSeq" id="WP_146301022.1">
    <property type="nucleotide sequence ID" value="NZ_CP042301.2"/>
</dbReference>
<dbReference type="AlphaFoldDB" id="A0A5B8L3B0"/>
<evidence type="ECO:0000256" key="1">
    <source>
        <dbReference type="ARBA" id="ARBA00022598"/>
    </source>
</evidence>
<protein>
    <submittedName>
        <fullName evidence="4">Benzoate-CoA ligase family protein</fullName>
    </submittedName>
</protein>
<organism evidence="4 5">
    <name type="scientific">Nitratireductor mangrovi</name>
    <dbReference type="NCBI Taxonomy" id="2599600"/>
    <lineage>
        <taxon>Bacteria</taxon>
        <taxon>Pseudomonadati</taxon>
        <taxon>Pseudomonadota</taxon>
        <taxon>Alphaproteobacteria</taxon>
        <taxon>Hyphomicrobiales</taxon>
        <taxon>Phyllobacteriaceae</taxon>
        <taxon>Nitratireductor</taxon>
    </lineage>
</organism>
<dbReference type="EMBL" id="CP042301">
    <property type="protein sequence ID" value="QDZ02385.1"/>
    <property type="molecule type" value="Genomic_DNA"/>
</dbReference>
<evidence type="ECO:0000313" key="4">
    <source>
        <dbReference type="EMBL" id="QDZ02385.1"/>
    </source>
</evidence>
<dbReference type="OrthoDB" id="9803968at2"/>
<dbReference type="Gene3D" id="3.40.50.12780">
    <property type="entry name" value="N-terminal domain of ligase-like"/>
    <property type="match status" value="1"/>
</dbReference>
<dbReference type="Proteomes" id="UP000321389">
    <property type="component" value="Chromosome"/>
</dbReference>
<evidence type="ECO:0000259" key="3">
    <source>
        <dbReference type="Pfam" id="PF13193"/>
    </source>
</evidence>
<dbReference type="InterPro" id="IPR025110">
    <property type="entry name" value="AMP-bd_C"/>
</dbReference>
<evidence type="ECO:0000313" key="5">
    <source>
        <dbReference type="Proteomes" id="UP000321389"/>
    </source>
</evidence>
<accession>A0A5B8L3B0</accession>
<dbReference type="InterPro" id="IPR011957">
    <property type="entry name" value="Benz_CoA_lig"/>
</dbReference>
<keyword evidence="5" id="KW-1185">Reference proteome</keyword>
<dbReference type="Gene3D" id="3.30.300.30">
    <property type="match status" value="1"/>
</dbReference>
<dbReference type="GO" id="GO:0005524">
    <property type="term" value="F:ATP binding"/>
    <property type="evidence" value="ECO:0007669"/>
    <property type="project" value="InterPro"/>
</dbReference>
<dbReference type="SUPFAM" id="SSF56801">
    <property type="entry name" value="Acetyl-CoA synthetase-like"/>
    <property type="match status" value="1"/>
</dbReference>
<evidence type="ECO:0000259" key="2">
    <source>
        <dbReference type="Pfam" id="PF00501"/>
    </source>
</evidence>
<dbReference type="Pfam" id="PF13193">
    <property type="entry name" value="AMP-binding_C"/>
    <property type="match status" value="1"/>
</dbReference>
<sequence length="548" mass="59884">MSSLAGTETLRRTAQTPIVDPVAEDIPGAIEIGFQRSRHRNCSEVLWQNLARNPDKTAVVGPAGTLTYAELVADAARWGNAFAAAGLTPGERIAFFLDDTPVFPAAFFGAVRAGFVPVLLNIQTKPDVLNYFLEDTEARLAVVDAEFADIFSGEIVEGTRLEETIVANGAVDGEGFRSADAFLDGQPGELACADTGPDDMAFWMYSSGSTGRPKGIVHLHHDVAYVQQSFGEHVLRLNADDICYSVPKGYFAYGFGNSFIFPFACGATTLLMPGQPRPETVLDAIEAYRPTVFFGLPTLFTALARTSGIEARDLTSIRQSMSAAEILSEEVYNAWKRLVGHGPTEGLGSTEVLHVYLSNALDDHRIGAAGARVPGYEIRLETPEGGEAKPGEEGVMYVRGHSTAPTYWNRPDKTAETIRGDWIYTGDRFVERDGYFYFLGRADDLIKVSGQWVWPLEVERCLNEHPDVHECAVLAQQLGDRRMALRAVVCLVPGLTGDEARTTKLRDYVKSQLTPYKSPRMIEYVAELPKTGTGKIDRQAIANTPLAC</sequence>
<dbReference type="KEGG" id="niy:FQ775_19530"/>
<dbReference type="PANTHER" id="PTHR43352">
    <property type="entry name" value="ACETYL-COA SYNTHETASE"/>
    <property type="match status" value="1"/>
</dbReference>
<keyword evidence="1 4" id="KW-0436">Ligase</keyword>